<reference evidence="3" key="1">
    <citation type="journal article" date="2018" name="Nat. Plants">
        <title>Whole-genome landscape of Medicago truncatula symbiotic genes.</title>
        <authorList>
            <person name="Pecrix Y."/>
            <person name="Staton S.E."/>
            <person name="Sallet E."/>
            <person name="Lelandais-Briere C."/>
            <person name="Moreau S."/>
            <person name="Carrere S."/>
            <person name="Blein T."/>
            <person name="Jardinaud M.F."/>
            <person name="Latrasse D."/>
            <person name="Zouine M."/>
            <person name="Zahm M."/>
            <person name="Kreplak J."/>
            <person name="Mayjonade B."/>
            <person name="Satge C."/>
            <person name="Perez M."/>
            <person name="Cauet S."/>
            <person name="Marande W."/>
            <person name="Chantry-Darmon C."/>
            <person name="Lopez-Roques C."/>
            <person name="Bouchez O."/>
            <person name="Berard A."/>
            <person name="Debelle F."/>
            <person name="Munos S."/>
            <person name="Bendahmane A."/>
            <person name="Berges H."/>
            <person name="Niebel A."/>
            <person name="Buitink J."/>
            <person name="Frugier F."/>
            <person name="Benhamed M."/>
            <person name="Crespi M."/>
            <person name="Gouzy J."/>
            <person name="Gamas P."/>
        </authorList>
    </citation>
    <scope>NUCLEOTIDE SEQUENCE [LARGE SCALE GENOMIC DNA]</scope>
    <source>
        <strain evidence="3">cv. Jemalong A17</strain>
    </source>
</reference>
<proteinExistence type="predicted"/>
<evidence type="ECO:0008006" key="4">
    <source>
        <dbReference type="Google" id="ProtNLM"/>
    </source>
</evidence>
<dbReference type="EMBL" id="PSQE01000006">
    <property type="protein sequence ID" value="RHN50236.1"/>
    <property type="molecule type" value="Genomic_DNA"/>
</dbReference>
<evidence type="ECO:0000313" key="3">
    <source>
        <dbReference type="Proteomes" id="UP000265566"/>
    </source>
</evidence>
<keyword evidence="1" id="KW-1133">Transmembrane helix</keyword>
<comment type="caution">
    <text evidence="2">The sequence shown here is derived from an EMBL/GenBank/DDBJ whole genome shotgun (WGS) entry which is preliminary data.</text>
</comment>
<dbReference type="Gramene" id="rna34505">
    <property type="protein sequence ID" value="RHN50236.1"/>
    <property type="gene ID" value="gene34505"/>
</dbReference>
<sequence>MARVRGVPFGGDLVECRLLTLLVYIVLTFVFSFYIYILPLKKKDRIMNCY</sequence>
<dbReference type="AlphaFoldDB" id="A0A396HAI2"/>
<organism evidence="2 3">
    <name type="scientific">Medicago truncatula</name>
    <name type="common">Barrel medic</name>
    <name type="synonym">Medicago tribuloides</name>
    <dbReference type="NCBI Taxonomy" id="3880"/>
    <lineage>
        <taxon>Eukaryota</taxon>
        <taxon>Viridiplantae</taxon>
        <taxon>Streptophyta</taxon>
        <taxon>Embryophyta</taxon>
        <taxon>Tracheophyta</taxon>
        <taxon>Spermatophyta</taxon>
        <taxon>Magnoliopsida</taxon>
        <taxon>eudicotyledons</taxon>
        <taxon>Gunneridae</taxon>
        <taxon>Pentapetalae</taxon>
        <taxon>rosids</taxon>
        <taxon>fabids</taxon>
        <taxon>Fabales</taxon>
        <taxon>Fabaceae</taxon>
        <taxon>Papilionoideae</taxon>
        <taxon>50 kb inversion clade</taxon>
        <taxon>NPAAA clade</taxon>
        <taxon>Hologalegina</taxon>
        <taxon>IRL clade</taxon>
        <taxon>Trifolieae</taxon>
        <taxon>Medicago</taxon>
    </lineage>
</organism>
<dbReference type="Proteomes" id="UP000265566">
    <property type="component" value="Chromosome 6"/>
</dbReference>
<keyword evidence="1" id="KW-0472">Membrane</keyword>
<feature type="transmembrane region" description="Helical" evidence="1">
    <location>
        <begin position="18"/>
        <end position="37"/>
    </location>
</feature>
<evidence type="ECO:0000256" key="1">
    <source>
        <dbReference type="SAM" id="Phobius"/>
    </source>
</evidence>
<evidence type="ECO:0000313" key="2">
    <source>
        <dbReference type="EMBL" id="RHN50236.1"/>
    </source>
</evidence>
<protein>
    <recommendedName>
        <fullName evidence="4">Transmembrane protein</fullName>
    </recommendedName>
</protein>
<accession>A0A396HAI2</accession>
<keyword evidence="1" id="KW-0812">Transmembrane</keyword>
<gene>
    <name evidence="2" type="ORF">MtrunA17_Chr6g0455281</name>
</gene>
<name>A0A396HAI2_MEDTR</name>